<name>A0ABQ0A1E0_9GAMM</name>
<dbReference type="EMBL" id="BAABWH010000006">
    <property type="protein sequence ID" value="GAA6146208.1"/>
    <property type="molecule type" value="Genomic_DNA"/>
</dbReference>
<sequence>MPTLINTQGVVEDTALTPVTLKEWQANPSEYAGKELELSVNSDETVDLFGADADQFKRICIDFPKFADGRGYSAARLLREKYDYKGELRSTGDVLIDQLFFMKRCGFDTFALREDQVLEDAIAAFSTFTNPYQNDVQDQRPLFRRRQG</sequence>
<organism evidence="1 2">
    <name type="scientific">Thalassolituus maritimus</name>
    <dbReference type="NCBI Taxonomy" id="484498"/>
    <lineage>
        <taxon>Bacteria</taxon>
        <taxon>Pseudomonadati</taxon>
        <taxon>Pseudomonadota</taxon>
        <taxon>Gammaproteobacteria</taxon>
        <taxon>Oceanospirillales</taxon>
        <taxon>Oceanospirillaceae</taxon>
        <taxon>Thalassolituus</taxon>
    </lineage>
</organism>
<dbReference type="PIRSF" id="PIRSF030820">
    <property type="entry name" value="UCP030820"/>
    <property type="match status" value="1"/>
</dbReference>
<reference evidence="1 2" key="1">
    <citation type="submission" date="2024-04" db="EMBL/GenBank/DDBJ databases">
        <title>Draft genome sequence of Thalassolituus maritimus NBRC 116585.</title>
        <authorList>
            <person name="Miyakawa T."/>
            <person name="Kusuya Y."/>
            <person name="Miura T."/>
        </authorList>
    </citation>
    <scope>NUCLEOTIDE SEQUENCE [LARGE SCALE GENOMIC DNA]</scope>
    <source>
        <strain evidence="1 2">5NW40-0001</strain>
    </source>
</reference>
<dbReference type="RefSeq" id="WP_353295406.1">
    <property type="nucleotide sequence ID" value="NZ_BAABWH010000006.1"/>
</dbReference>
<evidence type="ECO:0000313" key="1">
    <source>
        <dbReference type="EMBL" id="GAA6146208.1"/>
    </source>
</evidence>
<accession>A0ABQ0A1E0</accession>
<dbReference type="InterPro" id="IPR008318">
    <property type="entry name" value="UCP030820"/>
</dbReference>
<evidence type="ECO:0000313" key="2">
    <source>
        <dbReference type="Proteomes" id="UP001481413"/>
    </source>
</evidence>
<comment type="caution">
    <text evidence="1">The sequence shown here is derived from an EMBL/GenBank/DDBJ whole genome shotgun (WGS) entry which is preliminary data.</text>
</comment>
<dbReference type="Proteomes" id="UP001481413">
    <property type="component" value="Unassembled WGS sequence"/>
</dbReference>
<keyword evidence="2" id="KW-1185">Reference proteome</keyword>
<gene>
    <name evidence="1" type="ORF">NBRC116585_23260</name>
</gene>
<proteinExistence type="predicted"/>
<protein>
    <submittedName>
        <fullName evidence="1">DUF934 domain-containing protein</fullName>
    </submittedName>
</protein>
<dbReference type="Pfam" id="PF06073">
    <property type="entry name" value="DUF934"/>
    <property type="match status" value="1"/>
</dbReference>